<reference evidence="2 3" key="1">
    <citation type="submission" date="2016-05" db="EMBL/GenBank/DDBJ databases">
        <title>Single-cell genome of chain-forming Candidatus Thiomargarita nelsonii and comparison to other large sulfur-oxidizing bacteria.</title>
        <authorList>
            <person name="Winkel M."/>
            <person name="Salman V."/>
            <person name="Woyke T."/>
            <person name="Schulz-Vogt H."/>
            <person name="Richter M."/>
            <person name="Flood B."/>
            <person name="Bailey J."/>
            <person name="Amann R."/>
            <person name="Mussmann M."/>
        </authorList>
    </citation>
    <scope>NUCLEOTIDE SEQUENCE [LARGE SCALE GENOMIC DNA]</scope>
    <source>
        <strain evidence="2 3">THI036</strain>
    </source>
</reference>
<keyword evidence="1" id="KW-1133">Transmembrane helix</keyword>
<keyword evidence="3" id="KW-1185">Reference proteome</keyword>
<name>A0A176S216_9GAMM</name>
<comment type="caution">
    <text evidence="2">The sequence shown here is derived from an EMBL/GenBank/DDBJ whole genome shotgun (WGS) entry which is preliminary data.</text>
</comment>
<organism evidence="2 3">
    <name type="scientific">Candidatus Thiomargarita nelsonii</name>
    <dbReference type="NCBI Taxonomy" id="1003181"/>
    <lineage>
        <taxon>Bacteria</taxon>
        <taxon>Pseudomonadati</taxon>
        <taxon>Pseudomonadota</taxon>
        <taxon>Gammaproteobacteria</taxon>
        <taxon>Thiotrichales</taxon>
        <taxon>Thiotrichaceae</taxon>
        <taxon>Thiomargarita</taxon>
    </lineage>
</organism>
<feature type="non-terminal residue" evidence="2">
    <location>
        <position position="121"/>
    </location>
</feature>
<dbReference type="EMBL" id="LUTY01001244">
    <property type="protein sequence ID" value="OAD21994.1"/>
    <property type="molecule type" value="Genomic_DNA"/>
</dbReference>
<feature type="transmembrane region" description="Helical" evidence="1">
    <location>
        <begin position="77"/>
        <end position="97"/>
    </location>
</feature>
<evidence type="ECO:0000313" key="3">
    <source>
        <dbReference type="Proteomes" id="UP000076962"/>
    </source>
</evidence>
<keyword evidence="1" id="KW-0812">Transmembrane</keyword>
<evidence type="ECO:0000313" key="2">
    <source>
        <dbReference type="EMBL" id="OAD21994.1"/>
    </source>
</evidence>
<gene>
    <name evidence="2" type="ORF">THIOM_002224</name>
</gene>
<feature type="transmembrane region" description="Helical" evidence="1">
    <location>
        <begin position="48"/>
        <end position="65"/>
    </location>
</feature>
<feature type="transmembrane region" description="Helical" evidence="1">
    <location>
        <begin position="12"/>
        <end position="36"/>
    </location>
</feature>
<keyword evidence="1" id="KW-0472">Membrane</keyword>
<dbReference type="Proteomes" id="UP000076962">
    <property type="component" value="Unassembled WGS sequence"/>
</dbReference>
<accession>A0A176S216</accession>
<dbReference type="AlphaFoldDB" id="A0A176S216"/>
<evidence type="ECO:0000256" key="1">
    <source>
        <dbReference type="SAM" id="Phobius"/>
    </source>
</evidence>
<sequence>MVYTKKHPALLIMGIIMLSLGALVDFGLMDGVISYLDISKHIGEITSLSYIFGGIALIVGLWHFFGEHKEGHLDYYLSTIAGATFILFIAMAIRWFVAPLIAVWSQSLGPVMGDKYLHEVL</sequence>
<proteinExistence type="predicted"/>
<protein>
    <submittedName>
        <fullName evidence="2">Membrane protein</fullName>
    </submittedName>
</protein>